<evidence type="ECO:0000313" key="4">
    <source>
        <dbReference type="Proteomes" id="UP000054558"/>
    </source>
</evidence>
<gene>
    <name evidence="3" type="ORF">KFL_004160150</name>
</gene>
<keyword evidence="2" id="KW-0472">Membrane</keyword>
<feature type="compositionally biased region" description="Low complexity" evidence="1">
    <location>
        <begin position="84"/>
        <end position="94"/>
    </location>
</feature>
<reference evidence="3 4" key="1">
    <citation type="journal article" date="2014" name="Nat. Commun.">
        <title>Klebsormidium flaccidum genome reveals primary factors for plant terrestrial adaptation.</title>
        <authorList>
            <person name="Hori K."/>
            <person name="Maruyama F."/>
            <person name="Fujisawa T."/>
            <person name="Togashi T."/>
            <person name="Yamamoto N."/>
            <person name="Seo M."/>
            <person name="Sato S."/>
            <person name="Yamada T."/>
            <person name="Mori H."/>
            <person name="Tajima N."/>
            <person name="Moriyama T."/>
            <person name="Ikeuchi M."/>
            <person name="Watanabe M."/>
            <person name="Wada H."/>
            <person name="Kobayashi K."/>
            <person name="Saito M."/>
            <person name="Masuda T."/>
            <person name="Sasaki-Sekimoto Y."/>
            <person name="Mashiguchi K."/>
            <person name="Awai K."/>
            <person name="Shimojima M."/>
            <person name="Masuda S."/>
            <person name="Iwai M."/>
            <person name="Nobusawa T."/>
            <person name="Narise T."/>
            <person name="Kondo S."/>
            <person name="Saito H."/>
            <person name="Sato R."/>
            <person name="Murakawa M."/>
            <person name="Ihara Y."/>
            <person name="Oshima-Yamada Y."/>
            <person name="Ohtaka K."/>
            <person name="Satoh M."/>
            <person name="Sonobe K."/>
            <person name="Ishii M."/>
            <person name="Ohtani R."/>
            <person name="Kanamori-Sato M."/>
            <person name="Honoki R."/>
            <person name="Miyazaki D."/>
            <person name="Mochizuki H."/>
            <person name="Umetsu J."/>
            <person name="Higashi K."/>
            <person name="Shibata D."/>
            <person name="Kamiya Y."/>
            <person name="Sato N."/>
            <person name="Nakamura Y."/>
            <person name="Tabata S."/>
            <person name="Ida S."/>
            <person name="Kurokawa K."/>
            <person name="Ohta H."/>
        </authorList>
    </citation>
    <scope>NUCLEOTIDE SEQUENCE [LARGE SCALE GENOMIC DNA]</scope>
    <source>
        <strain evidence="3 4">NIES-2285</strain>
    </source>
</reference>
<evidence type="ECO:0000313" key="3">
    <source>
        <dbReference type="EMBL" id="GAQ88302.1"/>
    </source>
</evidence>
<evidence type="ECO:0008006" key="5">
    <source>
        <dbReference type="Google" id="ProtNLM"/>
    </source>
</evidence>
<sequence>MGPEKALKQPLLEKANGKDVDDEQEVKKVTKKSKTGKSVKKAAADEQEVADVEQGATEDVEEAKPAKKAPAQKAAAPEVEEEPAAQAKEPVKAAGKPKAELKREFKAAGDVALLAASPQLEHQPSRDWSEKNEKVLQDWKLEVATKIKDCDAQARQQGTLGRALVIPATILGAMTTASSSLSALVKDTPALSYAAAAMSLVLTILTALHTSLNPEKQVQTYLTAKDKYVTVKNKIEATLAIDVEQRGDTGAHFILEIQGLLDKADDSINQIQGGH</sequence>
<feature type="compositionally biased region" description="Low complexity" evidence="1">
    <location>
        <begin position="68"/>
        <end position="77"/>
    </location>
</feature>
<proteinExistence type="predicted"/>
<feature type="compositionally biased region" description="Acidic residues" evidence="1">
    <location>
        <begin position="45"/>
        <end position="61"/>
    </location>
</feature>
<feature type="region of interest" description="Disordered" evidence="1">
    <location>
        <begin position="1"/>
        <end position="98"/>
    </location>
</feature>
<dbReference type="EMBL" id="DF237365">
    <property type="protein sequence ID" value="GAQ88302.1"/>
    <property type="molecule type" value="Genomic_DNA"/>
</dbReference>
<keyword evidence="2" id="KW-1133">Transmembrane helix</keyword>
<feature type="transmembrane region" description="Helical" evidence="2">
    <location>
        <begin position="190"/>
        <end position="208"/>
    </location>
</feature>
<evidence type="ECO:0000256" key="2">
    <source>
        <dbReference type="SAM" id="Phobius"/>
    </source>
</evidence>
<dbReference type="Proteomes" id="UP000054558">
    <property type="component" value="Unassembled WGS sequence"/>
</dbReference>
<evidence type="ECO:0000256" key="1">
    <source>
        <dbReference type="SAM" id="MobiDB-lite"/>
    </source>
</evidence>
<organism evidence="3 4">
    <name type="scientific">Klebsormidium nitens</name>
    <name type="common">Green alga</name>
    <name type="synonym">Ulothrix nitens</name>
    <dbReference type="NCBI Taxonomy" id="105231"/>
    <lineage>
        <taxon>Eukaryota</taxon>
        <taxon>Viridiplantae</taxon>
        <taxon>Streptophyta</taxon>
        <taxon>Klebsormidiophyceae</taxon>
        <taxon>Klebsormidiales</taxon>
        <taxon>Klebsormidiaceae</taxon>
        <taxon>Klebsormidium</taxon>
    </lineage>
</organism>
<keyword evidence="4" id="KW-1185">Reference proteome</keyword>
<feature type="transmembrane region" description="Helical" evidence="2">
    <location>
        <begin position="163"/>
        <end position="184"/>
    </location>
</feature>
<keyword evidence="2" id="KW-0812">Transmembrane</keyword>
<name>A0A1Y1IEB0_KLENI</name>
<dbReference type="AlphaFoldDB" id="A0A1Y1IEB0"/>
<protein>
    <recommendedName>
        <fullName evidence="5">SMODS and SLOG-associating 2TM effector domain-containing protein</fullName>
    </recommendedName>
</protein>
<feature type="compositionally biased region" description="Basic residues" evidence="1">
    <location>
        <begin position="29"/>
        <end position="40"/>
    </location>
</feature>
<accession>A0A1Y1IEB0</accession>